<protein>
    <recommendedName>
        <fullName evidence="5">Cation/H+ exchanger domain-containing protein</fullName>
    </recommendedName>
</protein>
<accession>A0ABV0PTK7</accession>
<keyword evidence="2" id="KW-0812">Transmembrane</keyword>
<sequence>SAWMNILKGLLVVVGGIIAGLILGLFLCLFPSNDQEDLVLRRTLMLLGLSIFSIFFTHVIGFAGAGGLCTLVLSSLAALGWKTEKAPVAAMVGRCWDVFQPLLFGVIGAEITITSLSPSTVGLGMACILIGLVIRLLVTFLLVHFGGFTLKEKVFIAVAWLPKATVQDLPDQQEFKNVSLSSHQAAIGSKALDMAREEGDETSIQFGLDVLTLAVLAILTTAPIGALGIGLTGPRLLTRYVKG</sequence>
<evidence type="ECO:0000256" key="2">
    <source>
        <dbReference type="SAM" id="Phobius"/>
    </source>
</evidence>
<dbReference type="EMBL" id="JAHRIO010086237">
    <property type="protein sequence ID" value="MEQ2186824.1"/>
    <property type="molecule type" value="Genomic_DNA"/>
</dbReference>
<evidence type="ECO:0008006" key="5">
    <source>
        <dbReference type="Google" id="ProtNLM"/>
    </source>
</evidence>
<dbReference type="PANTHER" id="PTHR31102:SF22">
    <property type="entry name" value="SODIUM_HYDROGEN EXCHANGER 9B2-LIKE"/>
    <property type="match status" value="1"/>
</dbReference>
<gene>
    <name evidence="3" type="ORF">GOODEAATRI_032708</name>
</gene>
<feature type="non-terminal residue" evidence="3">
    <location>
        <position position="1"/>
    </location>
</feature>
<comment type="caution">
    <text evidence="3">The sequence shown here is derived from an EMBL/GenBank/DDBJ whole genome shotgun (WGS) entry which is preliminary data.</text>
</comment>
<feature type="transmembrane region" description="Helical" evidence="2">
    <location>
        <begin position="210"/>
        <end position="232"/>
    </location>
</feature>
<keyword evidence="2" id="KW-1133">Transmembrane helix</keyword>
<comment type="similarity">
    <text evidence="1">Belongs to the monovalent cation:proton antiporter 1 (CPA1) transporter (TC 2.A.36) family.</text>
</comment>
<organism evidence="3 4">
    <name type="scientific">Goodea atripinnis</name>
    <dbReference type="NCBI Taxonomy" id="208336"/>
    <lineage>
        <taxon>Eukaryota</taxon>
        <taxon>Metazoa</taxon>
        <taxon>Chordata</taxon>
        <taxon>Craniata</taxon>
        <taxon>Vertebrata</taxon>
        <taxon>Euteleostomi</taxon>
        <taxon>Actinopterygii</taxon>
        <taxon>Neopterygii</taxon>
        <taxon>Teleostei</taxon>
        <taxon>Neoteleostei</taxon>
        <taxon>Acanthomorphata</taxon>
        <taxon>Ovalentaria</taxon>
        <taxon>Atherinomorphae</taxon>
        <taxon>Cyprinodontiformes</taxon>
        <taxon>Goodeidae</taxon>
        <taxon>Goodea</taxon>
    </lineage>
</organism>
<dbReference type="Proteomes" id="UP001476798">
    <property type="component" value="Unassembled WGS sequence"/>
</dbReference>
<keyword evidence="4" id="KW-1185">Reference proteome</keyword>
<evidence type="ECO:0000256" key="1">
    <source>
        <dbReference type="ARBA" id="ARBA00007367"/>
    </source>
</evidence>
<name>A0ABV0PTK7_9TELE</name>
<proteinExistence type="inferred from homology"/>
<dbReference type="InterPro" id="IPR051843">
    <property type="entry name" value="CPA1_transporter"/>
</dbReference>
<feature type="transmembrane region" description="Helical" evidence="2">
    <location>
        <begin position="123"/>
        <end position="145"/>
    </location>
</feature>
<evidence type="ECO:0000313" key="4">
    <source>
        <dbReference type="Proteomes" id="UP001476798"/>
    </source>
</evidence>
<feature type="transmembrane region" description="Helical" evidence="2">
    <location>
        <begin position="51"/>
        <end position="78"/>
    </location>
</feature>
<feature type="transmembrane region" description="Helical" evidence="2">
    <location>
        <begin position="6"/>
        <end position="30"/>
    </location>
</feature>
<evidence type="ECO:0000313" key="3">
    <source>
        <dbReference type="EMBL" id="MEQ2186824.1"/>
    </source>
</evidence>
<reference evidence="3 4" key="1">
    <citation type="submission" date="2021-06" db="EMBL/GenBank/DDBJ databases">
        <authorList>
            <person name="Palmer J.M."/>
        </authorList>
    </citation>
    <scope>NUCLEOTIDE SEQUENCE [LARGE SCALE GENOMIC DNA]</scope>
    <source>
        <strain evidence="3 4">GA_2019</strain>
        <tissue evidence="3">Muscle</tissue>
    </source>
</reference>
<dbReference type="PANTHER" id="PTHR31102">
    <property type="match status" value="1"/>
</dbReference>
<keyword evidence="2" id="KW-0472">Membrane</keyword>